<evidence type="ECO:0000256" key="1">
    <source>
        <dbReference type="ARBA" id="ARBA00004589"/>
    </source>
</evidence>
<reference evidence="13" key="1">
    <citation type="submission" date="2021-04" db="EMBL/GenBank/DDBJ databases">
        <authorList>
            <consortium name="Wellcome Sanger Institute Data Sharing"/>
        </authorList>
    </citation>
    <scope>NUCLEOTIDE SEQUENCE [LARGE SCALE GENOMIC DNA]</scope>
</reference>
<dbReference type="GO" id="GO:0098552">
    <property type="term" value="C:side of membrane"/>
    <property type="evidence" value="ECO:0007669"/>
    <property type="project" value="UniProtKB-KW"/>
</dbReference>
<dbReference type="AlphaFoldDB" id="A0A665VLV8"/>
<keyword evidence="8" id="KW-0449">Lipoprotein</keyword>
<dbReference type="PANTHER" id="PTHR10036:SF13">
    <property type="entry name" value="CD59 MOLECULE (CD59 BLOOD GROUP)"/>
    <property type="match status" value="1"/>
</dbReference>
<dbReference type="Ensembl" id="ENSENLT00000033638.1">
    <property type="protein sequence ID" value="ENSENLP00000032714.1"/>
    <property type="gene ID" value="ENSENLG00000014454.1"/>
</dbReference>
<evidence type="ECO:0000256" key="7">
    <source>
        <dbReference type="ARBA" id="ARBA00023180"/>
    </source>
</evidence>
<accession>A0A665VLV8</accession>
<name>A0A665VLV8_ECHNA</name>
<evidence type="ECO:0000256" key="11">
    <source>
        <dbReference type="ARBA" id="ARBA00031867"/>
    </source>
</evidence>
<dbReference type="InterPro" id="IPR056949">
    <property type="entry name" value="CD59"/>
</dbReference>
<feature type="domain" description="UPAR/Ly6" evidence="12">
    <location>
        <begin position="3"/>
        <end position="80"/>
    </location>
</feature>
<keyword evidence="3" id="KW-0336">GPI-anchor</keyword>
<keyword evidence="7" id="KW-0325">Glycoprotein</keyword>
<dbReference type="PANTHER" id="PTHR10036">
    <property type="entry name" value="CD59 GLYCOPROTEIN"/>
    <property type="match status" value="1"/>
</dbReference>
<evidence type="ECO:0000256" key="9">
    <source>
        <dbReference type="ARBA" id="ARBA00029920"/>
    </source>
</evidence>
<comment type="subcellular location">
    <subcellularLocation>
        <location evidence="1">Membrane</location>
        <topology evidence="1">Lipid-anchor</topology>
        <topology evidence="1">GPI-anchor</topology>
    </subcellularLocation>
</comment>
<evidence type="ECO:0000313" key="13">
    <source>
        <dbReference type="Ensembl" id="ENSENLP00000032714.1"/>
    </source>
</evidence>
<dbReference type="OMA" id="NRNCENT"/>
<dbReference type="SMART" id="SM00134">
    <property type="entry name" value="LU"/>
    <property type="match status" value="1"/>
</dbReference>
<evidence type="ECO:0000256" key="2">
    <source>
        <dbReference type="ARBA" id="ARBA00011481"/>
    </source>
</evidence>
<reference evidence="13" key="2">
    <citation type="submission" date="2025-08" db="UniProtKB">
        <authorList>
            <consortium name="Ensembl"/>
        </authorList>
    </citation>
    <scope>IDENTIFICATION</scope>
</reference>
<keyword evidence="6" id="KW-1015">Disulfide bond</keyword>
<keyword evidence="14" id="KW-1185">Reference proteome</keyword>
<dbReference type="SUPFAM" id="SSF57302">
    <property type="entry name" value="Snake toxin-like"/>
    <property type="match status" value="1"/>
</dbReference>
<evidence type="ECO:0000256" key="4">
    <source>
        <dbReference type="ARBA" id="ARBA00022729"/>
    </source>
</evidence>
<dbReference type="Pfam" id="PF25152">
    <property type="entry name" value="CD59"/>
    <property type="match status" value="1"/>
</dbReference>
<evidence type="ECO:0000256" key="3">
    <source>
        <dbReference type="ARBA" id="ARBA00022622"/>
    </source>
</evidence>
<sequence length="98" mass="10822">SAIRCYNCATGQDCTNEVDCGTQDSCLSVTTQDKKIYRRCINYNQCNAKEISLMFPSVGKFNSKCCTRNLCNSANTVTMAKPVLALGAAMLSICWRFI</sequence>
<evidence type="ECO:0000256" key="8">
    <source>
        <dbReference type="ARBA" id="ARBA00023288"/>
    </source>
</evidence>
<dbReference type="InParanoid" id="A0A665VLV8"/>
<protein>
    <recommendedName>
        <fullName evidence="10">MAC-inhibitory protein</fullName>
    </recommendedName>
    <alternativeName>
        <fullName evidence="11">Membrane attack complex inhibition factor</fullName>
    </alternativeName>
    <alternativeName>
        <fullName evidence="9">Protectin</fullName>
    </alternativeName>
</protein>
<evidence type="ECO:0000256" key="10">
    <source>
        <dbReference type="ARBA" id="ARBA00031590"/>
    </source>
</evidence>
<evidence type="ECO:0000313" key="14">
    <source>
        <dbReference type="Proteomes" id="UP000472264"/>
    </source>
</evidence>
<keyword evidence="4" id="KW-0732">Signal</keyword>
<evidence type="ECO:0000256" key="5">
    <source>
        <dbReference type="ARBA" id="ARBA00023136"/>
    </source>
</evidence>
<evidence type="ECO:0000256" key="6">
    <source>
        <dbReference type="ARBA" id="ARBA00023157"/>
    </source>
</evidence>
<dbReference type="Gene3D" id="2.10.60.10">
    <property type="entry name" value="CD59"/>
    <property type="match status" value="1"/>
</dbReference>
<comment type="subunit">
    <text evidence="2">Interacts with T-cell surface antigen CD2.</text>
</comment>
<dbReference type="InterPro" id="IPR045860">
    <property type="entry name" value="Snake_toxin-like_sf"/>
</dbReference>
<evidence type="ECO:0000259" key="12">
    <source>
        <dbReference type="SMART" id="SM00134"/>
    </source>
</evidence>
<proteinExistence type="predicted"/>
<keyword evidence="5" id="KW-0472">Membrane</keyword>
<dbReference type="Proteomes" id="UP000472264">
    <property type="component" value="Chromosome 16"/>
</dbReference>
<reference evidence="13" key="3">
    <citation type="submission" date="2025-09" db="UniProtKB">
        <authorList>
            <consortium name="Ensembl"/>
        </authorList>
    </citation>
    <scope>IDENTIFICATION</scope>
</reference>
<dbReference type="InterPro" id="IPR016054">
    <property type="entry name" value="LY6_UPA_recep-like"/>
</dbReference>
<organism evidence="13 14">
    <name type="scientific">Echeneis naucrates</name>
    <name type="common">Live sharksucker</name>
    <dbReference type="NCBI Taxonomy" id="173247"/>
    <lineage>
        <taxon>Eukaryota</taxon>
        <taxon>Metazoa</taxon>
        <taxon>Chordata</taxon>
        <taxon>Craniata</taxon>
        <taxon>Vertebrata</taxon>
        <taxon>Euteleostomi</taxon>
        <taxon>Actinopterygii</taxon>
        <taxon>Neopterygii</taxon>
        <taxon>Teleostei</taxon>
        <taxon>Neoteleostei</taxon>
        <taxon>Acanthomorphata</taxon>
        <taxon>Carangaria</taxon>
        <taxon>Carangiformes</taxon>
        <taxon>Echeneidae</taxon>
        <taxon>Echeneis</taxon>
    </lineage>
</organism>